<gene>
    <name evidence="1" type="ORF">GDH07_25205</name>
</gene>
<dbReference type="Proteomes" id="UP000486534">
    <property type="component" value="Unassembled WGS sequence"/>
</dbReference>
<name>A0A7X1U717_9PSED</name>
<organism evidence="1 2">
    <name type="scientific">Pseudomonas piscis</name>
    <dbReference type="NCBI Taxonomy" id="2614538"/>
    <lineage>
        <taxon>Bacteria</taxon>
        <taxon>Pseudomonadati</taxon>
        <taxon>Pseudomonadota</taxon>
        <taxon>Gammaproteobacteria</taxon>
        <taxon>Pseudomonadales</taxon>
        <taxon>Pseudomonadaceae</taxon>
        <taxon>Pseudomonas</taxon>
    </lineage>
</organism>
<protein>
    <recommendedName>
        <fullName evidence="3">Immunity protein 30 domain-containing protein</fullName>
    </recommendedName>
</protein>
<dbReference type="RefSeq" id="WP_152899252.1">
    <property type="nucleotide sequence ID" value="NZ_WHUV01000005.1"/>
</dbReference>
<proteinExistence type="predicted"/>
<accession>A0A7X1U717</accession>
<sequence length="149" mass="16837">MELFSACHEFRHSVGFISELSLALADRLEQGTALRFIRDDVFADNELDDLLPGIIDAAIEGDIGNVPLARSVLHKFRKNGLVKEKLASSLSGYLEAEDYYVYMRVAELLLELDYFDLKAVFVSKCKESRNEDVVEVYDFFADEFKAAGL</sequence>
<evidence type="ECO:0000313" key="2">
    <source>
        <dbReference type="Proteomes" id="UP000486534"/>
    </source>
</evidence>
<reference evidence="1 2" key="1">
    <citation type="submission" date="2019-10" db="EMBL/GenBank/DDBJ databases">
        <title>Pseudomonas dajingensis sp. nov., isolated from the profound head ulcers of farmed Murray cod (Maccullochella peelii peelii).</title>
        <authorList>
            <person name="Liu Y."/>
        </authorList>
    </citation>
    <scope>NUCLEOTIDE SEQUENCE [LARGE SCALE GENOMIC DNA]</scope>
    <source>
        <strain evidence="1 2">MC042</strain>
    </source>
</reference>
<dbReference type="EMBL" id="WHUV01000005">
    <property type="protein sequence ID" value="MQA56623.1"/>
    <property type="molecule type" value="Genomic_DNA"/>
</dbReference>
<evidence type="ECO:0008006" key="3">
    <source>
        <dbReference type="Google" id="ProtNLM"/>
    </source>
</evidence>
<evidence type="ECO:0000313" key="1">
    <source>
        <dbReference type="EMBL" id="MQA56623.1"/>
    </source>
</evidence>
<dbReference type="AlphaFoldDB" id="A0A7X1U717"/>
<comment type="caution">
    <text evidence="1">The sequence shown here is derived from an EMBL/GenBank/DDBJ whole genome shotgun (WGS) entry which is preliminary data.</text>
</comment>